<organism evidence="2 3">
    <name type="scientific">Cupriavidus neocaledonicus</name>
    <dbReference type="NCBI Taxonomy" id="1040979"/>
    <lineage>
        <taxon>Bacteria</taxon>
        <taxon>Pseudomonadati</taxon>
        <taxon>Pseudomonadota</taxon>
        <taxon>Betaproteobacteria</taxon>
        <taxon>Burkholderiales</taxon>
        <taxon>Burkholderiaceae</taxon>
        <taxon>Cupriavidus</taxon>
    </lineage>
</organism>
<dbReference type="EMBL" id="LT984808">
    <property type="protein sequence ID" value="SPD62043.1"/>
    <property type="molecule type" value="Genomic_DNA"/>
</dbReference>
<sequence>MCTIIIKAHLPYCTLCGEFDALRSFRRYDVSGQVPLARQASAPSARRFAILVQVIVLVI</sequence>
<dbReference type="EMBL" id="OFTC01000071">
    <property type="protein sequence ID" value="SOZ40603.1"/>
    <property type="molecule type" value="Genomic_DNA"/>
</dbReference>
<protein>
    <submittedName>
        <fullName evidence="2">Uncharacterized protein</fullName>
    </submittedName>
</protein>
<keyword evidence="4" id="KW-1185">Reference proteome</keyword>
<dbReference type="Proteomes" id="UP000256710">
    <property type="component" value="Unassembled WGS sequence"/>
</dbReference>
<accession>A0A375HX71</accession>
<geneLocation type="plasmid" evidence="2">
    <name>III</name>
</geneLocation>
<evidence type="ECO:0000313" key="3">
    <source>
        <dbReference type="Proteomes" id="UP000255168"/>
    </source>
</evidence>
<reference evidence="3 4" key="1">
    <citation type="submission" date="2018-01" db="EMBL/GenBank/DDBJ databases">
        <authorList>
            <person name="Clerissi C."/>
        </authorList>
    </citation>
    <scope>NUCLEOTIDE SEQUENCE [LARGE SCALE GENOMIC DNA]</scope>
    <source>
        <strain evidence="1">Cupriavidus taiwanensis STM 6082</strain>
        <strain evidence="2">Cupriavidus taiwanensis STM 6160</strain>
        <plasmid evidence="3">iii</plasmid>
        <plasmid evidence="2">III</plasmid>
    </source>
</reference>
<geneLocation type="plasmid" evidence="3">
    <name>iii</name>
</geneLocation>
<gene>
    <name evidence="1" type="ORF">CBM2605_P30033</name>
    <name evidence="2" type="ORF">CBM2607_P10042</name>
</gene>
<name>A0A375HX71_9BURK</name>
<evidence type="ECO:0000313" key="1">
    <source>
        <dbReference type="EMBL" id="SOZ40603.1"/>
    </source>
</evidence>
<keyword evidence="2" id="KW-0614">Plasmid</keyword>
<dbReference type="Proteomes" id="UP000255168">
    <property type="component" value="Plasmid III"/>
</dbReference>
<evidence type="ECO:0000313" key="4">
    <source>
        <dbReference type="Proteomes" id="UP000256710"/>
    </source>
</evidence>
<proteinExistence type="predicted"/>
<dbReference type="AlphaFoldDB" id="A0A375HX71"/>
<evidence type="ECO:0000313" key="2">
    <source>
        <dbReference type="EMBL" id="SPD62043.1"/>
    </source>
</evidence>